<feature type="compositionally biased region" description="Low complexity" evidence="1">
    <location>
        <begin position="152"/>
        <end position="161"/>
    </location>
</feature>
<feature type="region of interest" description="Disordered" evidence="1">
    <location>
        <begin position="184"/>
        <end position="214"/>
    </location>
</feature>
<gene>
    <name evidence="2" type="ORF">EYF80_032469</name>
</gene>
<feature type="compositionally biased region" description="Polar residues" evidence="1">
    <location>
        <begin position="197"/>
        <end position="206"/>
    </location>
</feature>
<name>A0A4Z2GVM3_9TELE</name>
<evidence type="ECO:0000313" key="2">
    <source>
        <dbReference type="EMBL" id="TNN57280.1"/>
    </source>
</evidence>
<evidence type="ECO:0000313" key="3">
    <source>
        <dbReference type="Proteomes" id="UP000314294"/>
    </source>
</evidence>
<dbReference type="EMBL" id="SRLO01000408">
    <property type="protein sequence ID" value="TNN57280.1"/>
    <property type="molecule type" value="Genomic_DNA"/>
</dbReference>
<reference evidence="2 3" key="1">
    <citation type="submission" date="2019-03" db="EMBL/GenBank/DDBJ databases">
        <title>First draft genome of Liparis tanakae, snailfish: a comprehensive survey of snailfish specific genes.</title>
        <authorList>
            <person name="Kim W."/>
            <person name="Song I."/>
            <person name="Jeong J.-H."/>
            <person name="Kim D."/>
            <person name="Kim S."/>
            <person name="Ryu S."/>
            <person name="Song J.Y."/>
            <person name="Lee S.K."/>
        </authorList>
    </citation>
    <scope>NUCLEOTIDE SEQUENCE [LARGE SCALE GENOMIC DNA]</scope>
    <source>
        <tissue evidence="2">Muscle</tissue>
    </source>
</reference>
<evidence type="ECO:0000256" key="1">
    <source>
        <dbReference type="SAM" id="MobiDB-lite"/>
    </source>
</evidence>
<dbReference type="AlphaFoldDB" id="A0A4Z2GVM3"/>
<organism evidence="2 3">
    <name type="scientific">Liparis tanakae</name>
    <name type="common">Tanaka's snailfish</name>
    <dbReference type="NCBI Taxonomy" id="230148"/>
    <lineage>
        <taxon>Eukaryota</taxon>
        <taxon>Metazoa</taxon>
        <taxon>Chordata</taxon>
        <taxon>Craniata</taxon>
        <taxon>Vertebrata</taxon>
        <taxon>Euteleostomi</taxon>
        <taxon>Actinopterygii</taxon>
        <taxon>Neopterygii</taxon>
        <taxon>Teleostei</taxon>
        <taxon>Neoteleostei</taxon>
        <taxon>Acanthomorphata</taxon>
        <taxon>Eupercaria</taxon>
        <taxon>Perciformes</taxon>
        <taxon>Cottioidei</taxon>
        <taxon>Cottales</taxon>
        <taxon>Liparidae</taxon>
        <taxon>Liparis</taxon>
    </lineage>
</organism>
<protein>
    <submittedName>
        <fullName evidence="2">Uncharacterized protein</fullName>
    </submittedName>
</protein>
<accession>A0A4Z2GVM3</accession>
<proteinExistence type="predicted"/>
<feature type="region of interest" description="Disordered" evidence="1">
    <location>
        <begin position="135"/>
        <end position="166"/>
    </location>
</feature>
<comment type="caution">
    <text evidence="2">The sequence shown here is derived from an EMBL/GenBank/DDBJ whole genome shotgun (WGS) entry which is preliminary data.</text>
</comment>
<sequence>MKGMKVKKMKEMKNIWMRLTSVGHQRVDELLGVADVERRHRHQAVRPPHADAAGEADEVEAVPGAQVPQDGEQGVFGLRRKRRRHPESTGRHPEVVTFFLRLGSASPSFAAFCSLLIRLLQSSSPLFFNNATLSRRQARKRTTHAQHEQRDNNNNNNNNNNTPAPHRSLMDICRAVIMAPSCPPSPAAGVTTEDSEGATTINNFTAGNRKRTLP</sequence>
<keyword evidence="3" id="KW-1185">Reference proteome</keyword>
<dbReference type="Proteomes" id="UP000314294">
    <property type="component" value="Unassembled WGS sequence"/>
</dbReference>